<accession>A0A225VUP7</accession>
<evidence type="ECO:0000313" key="3">
    <source>
        <dbReference type="EMBL" id="OWZ08270.1"/>
    </source>
</evidence>
<dbReference type="OrthoDB" id="117135at2759"/>
<name>A0A225VUP7_9STRA</name>
<evidence type="ECO:0000256" key="1">
    <source>
        <dbReference type="SAM" id="Phobius"/>
    </source>
</evidence>
<evidence type="ECO:0000313" key="4">
    <source>
        <dbReference type="Proteomes" id="UP000198211"/>
    </source>
</evidence>
<organism evidence="3 4">
    <name type="scientific">Phytophthora megakarya</name>
    <dbReference type="NCBI Taxonomy" id="4795"/>
    <lineage>
        <taxon>Eukaryota</taxon>
        <taxon>Sar</taxon>
        <taxon>Stramenopiles</taxon>
        <taxon>Oomycota</taxon>
        <taxon>Peronosporomycetes</taxon>
        <taxon>Peronosporales</taxon>
        <taxon>Peronosporaceae</taxon>
        <taxon>Phytophthora</taxon>
    </lineage>
</organism>
<feature type="transmembrane region" description="Helical" evidence="1">
    <location>
        <begin position="186"/>
        <end position="211"/>
    </location>
</feature>
<evidence type="ECO:0000256" key="2">
    <source>
        <dbReference type="SAM" id="SignalP"/>
    </source>
</evidence>
<keyword evidence="2" id="KW-0732">Signal</keyword>
<dbReference type="AlphaFoldDB" id="A0A225VUP7"/>
<reference evidence="4" key="1">
    <citation type="submission" date="2017-03" db="EMBL/GenBank/DDBJ databases">
        <title>Phytopthora megakarya and P. palmivora, two closely related causual agents of cacao black pod achieved similar genome size and gene model numbers by different mechanisms.</title>
        <authorList>
            <person name="Ali S."/>
            <person name="Shao J."/>
            <person name="Larry D.J."/>
            <person name="Kronmiller B."/>
            <person name="Shen D."/>
            <person name="Strem M.D."/>
            <person name="Melnick R.L."/>
            <person name="Guiltinan M.J."/>
            <person name="Tyler B.M."/>
            <person name="Meinhardt L.W."/>
            <person name="Bailey B.A."/>
        </authorList>
    </citation>
    <scope>NUCLEOTIDE SEQUENCE [LARGE SCALE GENOMIC DNA]</scope>
    <source>
        <strain evidence="4">zdho120</strain>
    </source>
</reference>
<feature type="signal peptide" evidence="2">
    <location>
        <begin position="1"/>
        <end position="23"/>
    </location>
</feature>
<gene>
    <name evidence="3" type="ORF">PHMEG_00019212</name>
</gene>
<keyword evidence="4" id="KW-1185">Reference proteome</keyword>
<keyword evidence="1" id="KW-1133">Transmembrane helix</keyword>
<dbReference type="Proteomes" id="UP000198211">
    <property type="component" value="Unassembled WGS sequence"/>
</dbReference>
<dbReference type="EMBL" id="NBNE01003211">
    <property type="protein sequence ID" value="OWZ08270.1"/>
    <property type="molecule type" value="Genomic_DNA"/>
</dbReference>
<sequence>MSRRYLIALVVLVVALAFSSIYANDNIQTQTVADEFQQHLKEMPYRQLKRESDKESDMGVEERKLGLAKITTLFKKKPDPSKAKTLLRSNAHISKIEIPAGKTVDITKLKSVSGKRIDLTKKFSSQKTFPRAQSQSDLVKIKRFTEKDPDLRSISSVVGKNPTKFSANQVRGVTSFVQKHPRAAMWMFNILQGTLFLLALAALVGAFFFMVG</sequence>
<feature type="chain" id="PRO_5012013824" evidence="2">
    <location>
        <begin position="24"/>
        <end position="212"/>
    </location>
</feature>
<comment type="caution">
    <text evidence="3">The sequence shown here is derived from an EMBL/GenBank/DDBJ whole genome shotgun (WGS) entry which is preliminary data.</text>
</comment>
<keyword evidence="1" id="KW-0472">Membrane</keyword>
<keyword evidence="1" id="KW-0812">Transmembrane</keyword>
<protein>
    <submittedName>
        <fullName evidence="3">RxLR effector protein</fullName>
    </submittedName>
</protein>
<proteinExistence type="predicted"/>